<reference evidence="7 8" key="1">
    <citation type="submission" date="2009-01" db="EMBL/GenBank/DDBJ databases">
        <authorList>
            <person name="Fulton L."/>
            <person name="Clifton S."/>
            <person name="Fulton B."/>
            <person name="Xu J."/>
            <person name="Minx P."/>
            <person name="Pepin K.H."/>
            <person name="Johnson M."/>
            <person name="Bhonagiri V."/>
            <person name="Nash W.E."/>
            <person name="Mardis E.R."/>
            <person name="Wilson R.K."/>
        </authorList>
    </citation>
    <scope>NUCLEOTIDE SEQUENCE [LARGE SCALE GENOMIC DNA]</scope>
    <source>
        <strain evidence="8">DSM 10507 / JCM 14656 / S5a33</strain>
    </source>
</reference>
<dbReference type="Proteomes" id="UP000003100">
    <property type="component" value="Unassembled WGS sequence"/>
</dbReference>
<dbReference type="PANTHER" id="PTHR43133:SF8">
    <property type="entry name" value="RNA POLYMERASE SIGMA FACTOR HI_1459-RELATED"/>
    <property type="match status" value="1"/>
</dbReference>
<dbReference type="RefSeq" id="WP_005947946.1">
    <property type="nucleotide sequence ID" value="NZ_CP136423.1"/>
</dbReference>
<dbReference type="Gene3D" id="1.10.1740.10">
    <property type="match status" value="1"/>
</dbReference>
<evidence type="ECO:0000313" key="8">
    <source>
        <dbReference type="Proteomes" id="UP000003100"/>
    </source>
</evidence>
<dbReference type="SUPFAM" id="SSF88659">
    <property type="entry name" value="Sigma3 and sigma4 domains of RNA polymerase sigma factors"/>
    <property type="match status" value="1"/>
</dbReference>
<dbReference type="InterPro" id="IPR013324">
    <property type="entry name" value="RNA_pol_sigma_r3/r4-like"/>
</dbReference>
<dbReference type="NCBIfam" id="TIGR02937">
    <property type="entry name" value="sigma70-ECF"/>
    <property type="match status" value="1"/>
</dbReference>
<evidence type="ECO:0000256" key="4">
    <source>
        <dbReference type="ARBA" id="ARBA00023125"/>
    </source>
</evidence>
<keyword evidence="2" id="KW-0805">Transcription regulation</keyword>
<keyword evidence="3" id="KW-0731">Sigma factor</keyword>
<accession>C0CLC3</accession>
<gene>
    <name evidence="7" type="ORF">RUMHYD_01644</name>
</gene>
<dbReference type="InterPro" id="IPR039425">
    <property type="entry name" value="RNA_pol_sigma-70-like"/>
</dbReference>
<sequence length="163" mass="19501">MLDMDVVYQRHAEMVFRFLMTLCRDEDTAEELTQETFYQAVRSSKKYDGSCKVSTWLCQIAKHLWFRELDRRRKKTSLPLQEEMVSQNSALEERVCIQEEKMEVFRRVHILDETSKEVLLLRITGSFSFREIGEIFGKNENWARVTFYRAKQKIAKGEKKNEM</sequence>
<dbReference type="PANTHER" id="PTHR43133">
    <property type="entry name" value="RNA POLYMERASE ECF-TYPE SIGMA FACTO"/>
    <property type="match status" value="1"/>
</dbReference>
<evidence type="ECO:0000256" key="5">
    <source>
        <dbReference type="ARBA" id="ARBA00023163"/>
    </source>
</evidence>
<dbReference type="PATRIC" id="fig|476272.21.peg.2995"/>
<dbReference type="Pfam" id="PF04542">
    <property type="entry name" value="Sigma70_r2"/>
    <property type="match status" value="1"/>
</dbReference>
<keyword evidence="5" id="KW-0804">Transcription</keyword>
<dbReference type="HOGENOM" id="CLU_047691_3_4_9"/>
<dbReference type="SUPFAM" id="SSF88946">
    <property type="entry name" value="Sigma2 domain of RNA polymerase sigma factors"/>
    <property type="match status" value="1"/>
</dbReference>
<comment type="caution">
    <text evidence="7">The sequence shown here is derived from an EMBL/GenBank/DDBJ whole genome shotgun (WGS) entry which is preliminary data.</text>
</comment>
<dbReference type="AlphaFoldDB" id="C0CLC3"/>
<organism evidence="7 8">
    <name type="scientific">Blautia hydrogenotrophica (strain DSM 10507 / JCM 14656 / S5a33)</name>
    <name type="common">Ruminococcus hydrogenotrophicus</name>
    <dbReference type="NCBI Taxonomy" id="476272"/>
    <lineage>
        <taxon>Bacteria</taxon>
        <taxon>Bacillati</taxon>
        <taxon>Bacillota</taxon>
        <taxon>Clostridia</taxon>
        <taxon>Lachnospirales</taxon>
        <taxon>Lachnospiraceae</taxon>
        <taxon>Blautia</taxon>
    </lineage>
</organism>
<dbReference type="InterPro" id="IPR036388">
    <property type="entry name" value="WH-like_DNA-bd_sf"/>
</dbReference>
<feature type="domain" description="RNA polymerase sigma-70 region 2" evidence="6">
    <location>
        <begin position="8"/>
        <end position="74"/>
    </location>
</feature>
<dbReference type="GO" id="GO:0003677">
    <property type="term" value="F:DNA binding"/>
    <property type="evidence" value="ECO:0007669"/>
    <property type="project" value="UniProtKB-KW"/>
</dbReference>
<dbReference type="InterPro" id="IPR007627">
    <property type="entry name" value="RNA_pol_sigma70_r2"/>
</dbReference>
<dbReference type="eggNOG" id="COG1595">
    <property type="taxonomic scope" value="Bacteria"/>
</dbReference>
<evidence type="ECO:0000256" key="1">
    <source>
        <dbReference type="ARBA" id="ARBA00010641"/>
    </source>
</evidence>
<dbReference type="GeneID" id="86820285"/>
<dbReference type="InterPro" id="IPR013325">
    <property type="entry name" value="RNA_pol_sigma_r2"/>
</dbReference>
<protein>
    <recommendedName>
        <fullName evidence="6">RNA polymerase sigma-70 region 2 domain-containing protein</fullName>
    </recommendedName>
</protein>
<evidence type="ECO:0000313" key="7">
    <source>
        <dbReference type="EMBL" id="EEG49449.1"/>
    </source>
</evidence>
<dbReference type="Gene3D" id="1.10.10.10">
    <property type="entry name" value="Winged helix-like DNA-binding domain superfamily/Winged helix DNA-binding domain"/>
    <property type="match status" value="1"/>
</dbReference>
<evidence type="ECO:0000259" key="6">
    <source>
        <dbReference type="Pfam" id="PF04542"/>
    </source>
</evidence>
<comment type="similarity">
    <text evidence="1">Belongs to the sigma-70 factor family. ECF subfamily.</text>
</comment>
<keyword evidence="8" id="KW-1185">Reference proteome</keyword>
<evidence type="ECO:0000256" key="2">
    <source>
        <dbReference type="ARBA" id="ARBA00023015"/>
    </source>
</evidence>
<keyword evidence="4" id="KW-0238">DNA-binding</keyword>
<name>C0CLC3_BLAHS</name>
<reference evidence="7 8" key="2">
    <citation type="submission" date="2009-02" db="EMBL/GenBank/DDBJ databases">
        <title>Draft genome sequence of Blautia hydrogenotrophica DSM 10507 (Ruminococcus hydrogenotrophicus DSM 10507).</title>
        <authorList>
            <person name="Sudarsanam P."/>
            <person name="Ley R."/>
            <person name="Guruge J."/>
            <person name="Turnbaugh P.J."/>
            <person name="Mahowald M."/>
            <person name="Liep D."/>
            <person name="Gordon J."/>
        </authorList>
    </citation>
    <scope>NUCLEOTIDE SEQUENCE [LARGE SCALE GENOMIC DNA]</scope>
    <source>
        <strain evidence="8">DSM 10507 / JCM 14656 / S5a33</strain>
    </source>
</reference>
<dbReference type="GO" id="GO:0016987">
    <property type="term" value="F:sigma factor activity"/>
    <property type="evidence" value="ECO:0007669"/>
    <property type="project" value="UniProtKB-KW"/>
</dbReference>
<dbReference type="EMBL" id="ACBZ01000079">
    <property type="protein sequence ID" value="EEG49449.1"/>
    <property type="molecule type" value="Genomic_DNA"/>
</dbReference>
<proteinExistence type="inferred from homology"/>
<dbReference type="InterPro" id="IPR014284">
    <property type="entry name" value="RNA_pol_sigma-70_dom"/>
</dbReference>
<evidence type="ECO:0000256" key="3">
    <source>
        <dbReference type="ARBA" id="ARBA00023082"/>
    </source>
</evidence>
<dbReference type="GO" id="GO:0006352">
    <property type="term" value="P:DNA-templated transcription initiation"/>
    <property type="evidence" value="ECO:0007669"/>
    <property type="project" value="InterPro"/>
</dbReference>